<keyword evidence="3" id="KW-1185">Reference proteome</keyword>
<dbReference type="KEGG" id="rcp:RCAP_rcc01380"/>
<dbReference type="Pfam" id="PF06082">
    <property type="entry name" value="YjbH"/>
    <property type="match status" value="1"/>
</dbReference>
<name>D5AT19_RHOCB</name>
<accession>D5AT19</accession>
<dbReference type="EMBL" id="CP001312">
    <property type="protein sequence ID" value="ADE85126.1"/>
    <property type="molecule type" value="Genomic_DNA"/>
</dbReference>
<dbReference type="STRING" id="272942.RCAP_rcc01380"/>
<proteinExistence type="predicted"/>
<evidence type="ECO:0000313" key="2">
    <source>
        <dbReference type="EMBL" id="ADE85126.1"/>
    </source>
</evidence>
<evidence type="ECO:0000313" key="3">
    <source>
        <dbReference type="Proteomes" id="UP000002361"/>
    </source>
</evidence>
<dbReference type="Proteomes" id="UP000002361">
    <property type="component" value="Chromosome"/>
</dbReference>
<dbReference type="OrthoDB" id="19542at2"/>
<reference evidence="2 3" key="2">
    <citation type="journal article" date="2010" name="J. Bacteriol.">
        <title>Complete genome sequence of the photosynthetic purple nonsulfur bacterium Rhodobacter capsulatus SB 1003.</title>
        <authorList>
            <person name="Strnad H."/>
            <person name="Lapidus A."/>
            <person name="Paces J."/>
            <person name="Ulbrich P."/>
            <person name="Vlcek C."/>
            <person name="Paces V."/>
            <person name="Haselkorn R."/>
        </authorList>
    </citation>
    <scope>NUCLEOTIDE SEQUENCE [LARGE SCALE GENOMIC DNA]</scope>
    <source>
        <strain evidence="3">ATCC BAA-309 / NBRC 16581 / SB1003</strain>
    </source>
</reference>
<evidence type="ECO:0000256" key="1">
    <source>
        <dbReference type="SAM" id="SignalP"/>
    </source>
</evidence>
<dbReference type="GeneID" id="31490265"/>
<dbReference type="HOGENOM" id="CLU_007558_1_0_5"/>
<evidence type="ECO:0008006" key="4">
    <source>
        <dbReference type="Google" id="ProtNLM"/>
    </source>
</evidence>
<keyword evidence="1" id="KW-0732">Signal</keyword>
<organism evidence="2 3">
    <name type="scientific">Rhodobacter capsulatus (strain ATCC BAA-309 / NBRC 16581 / SB1003)</name>
    <dbReference type="NCBI Taxonomy" id="272942"/>
    <lineage>
        <taxon>Bacteria</taxon>
        <taxon>Pseudomonadati</taxon>
        <taxon>Pseudomonadota</taxon>
        <taxon>Alphaproteobacteria</taxon>
        <taxon>Rhodobacterales</taxon>
        <taxon>Rhodobacter group</taxon>
        <taxon>Rhodobacter</taxon>
    </lineage>
</organism>
<dbReference type="InterPro" id="IPR010344">
    <property type="entry name" value="YbjH"/>
</dbReference>
<protein>
    <recommendedName>
        <fullName evidence="4">YjbH domain-containing protein</fullName>
    </recommendedName>
</protein>
<dbReference type="eggNOG" id="COG3637">
    <property type="taxonomic scope" value="Bacteria"/>
</dbReference>
<feature type="signal peptide" evidence="1">
    <location>
        <begin position="1"/>
        <end position="39"/>
    </location>
</feature>
<gene>
    <name evidence="2" type="ordered locus">RCAP_rcc01380</name>
</gene>
<sequence>MQTAIAPVTQQGKSGLGRWLSATSLVVLAAALGAAPALADPLVGKTRNTFGMPGVLDMPSAEMFPDGELGIGLTVLDDGTSRATLTFQIAPSLVGAFRYSRVPGLMPVKDDNDKETGAYTALYDRSFDIRWQMLEEGRWRPAVAVGMNDFVGTGVYSSEYIVATKSFGDRLRVSGGLGWGRLGSHGSIGSIGTRPDYDYGSLGGEFNGKSWFRGDVAPFFGLSYAMTDRLTLKAEYSSDAYEKETADSPPNGDWERRSSVNIGADYQLGAFTHMQFFYMHGDKFGFQITRAINPQEPPFASGIEKAPLPVQPRPPVSADRLGWSGEWSKDPTAQPAIQGALAQSLEKDGQVLESMSLTATRAELRIRNMTYGAQPQAIGHAARTATRALPPSVETITITSVERGLAISSVTFHRRDLERLENTRALDILPSTTITAADAHDPAQVRTADLYPRFRWGLTPYAEASIFDPDNPLRADFGAQLSAKFELAPGLVMSGLVRQKVAGNLDNSTRVSDSVVQHVRSDLVEYQREGDLALQYLTVSHYGQPLPNVFSRLTVGYLERMYGGVSGEMLWKPVDSRLALGLEANWVKQRDFDQHFGFQDYDTATGHVSAYYDFGRGYVGELHVGRYLAQDWGGTIELDRQFENGWKVGAFATITDMSSEDYGEGSFDKGIRLTIPVAWSTGKPSVNTLKTTIRPLQRDGGARLDIDGRLFDTVHGAQTGSLYNEWGRFWR</sequence>
<dbReference type="RefSeq" id="WP_013067105.1">
    <property type="nucleotide sequence ID" value="NC_014034.1"/>
</dbReference>
<feature type="chain" id="PRO_5003069047" description="YjbH domain-containing protein" evidence="1">
    <location>
        <begin position="40"/>
        <end position="731"/>
    </location>
</feature>
<dbReference type="AlphaFoldDB" id="D5AT19"/>
<reference key="1">
    <citation type="submission" date="2008-12" db="EMBL/GenBank/DDBJ databases">
        <title>Complete genome sequence of Rhodobacter capsulatus SB1003.</title>
        <authorList>
            <person name="Strnad H."/>
            <person name="Lapidus A."/>
            <person name="Vlcek C."/>
            <person name="Ulbrich P."/>
            <person name="Paces J."/>
            <person name="Maltsev N."/>
            <person name="Kumar V."/>
            <person name="Kogan Y."/>
            <person name="Milgram A."/>
            <person name="Rebrekov D."/>
            <person name="Mazur M."/>
            <person name="Cox R."/>
            <person name="Kyrpides N."/>
            <person name="Kolar M."/>
            <person name="Sachova J."/>
            <person name="Ridl J."/>
            <person name="Ivanova N."/>
            <person name="Kapatral V."/>
            <person name="Los T."/>
            <person name="Lykidis A."/>
            <person name="Mikhailova N."/>
            <person name="Reznik G."/>
            <person name="Vasieva O."/>
            <person name="Fonstein M."/>
            <person name="Paces V."/>
            <person name="Haselkorn R."/>
        </authorList>
    </citation>
    <scope>NUCLEOTIDE SEQUENCE</scope>
    <source>
        <strain>SB1003</strain>
    </source>
</reference>